<comment type="caution">
    <text evidence="3">The sequence shown here is derived from an EMBL/GenBank/DDBJ whole genome shotgun (WGS) entry which is preliminary data.</text>
</comment>
<protein>
    <submittedName>
        <fullName evidence="3">Uncharacterized protein</fullName>
    </submittedName>
</protein>
<organism evidence="3 4">
    <name type="scientific">Symplocastrum torsivum CPER-KK1</name>
    <dbReference type="NCBI Taxonomy" id="450513"/>
    <lineage>
        <taxon>Bacteria</taxon>
        <taxon>Bacillati</taxon>
        <taxon>Cyanobacteriota</taxon>
        <taxon>Cyanophyceae</taxon>
        <taxon>Oscillatoriophycideae</taxon>
        <taxon>Oscillatoriales</taxon>
        <taxon>Microcoleaceae</taxon>
        <taxon>Symplocastrum</taxon>
    </lineage>
</organism>
<name>A0A951UAL9_9CYAN</name>
<sequence length="371" mass="43153">MSEKIQRQVQRNWDEAERSRHGQQVRERFANEREEKVALAHDVIEEMLAQGVTISQNEVARRTGFSVGFVNKHLAYEIEIAKRKQQESTKKSRTVRQLSAEVKDLERLRLLNRRLQQQLEEQRRANKELLAQVARVVDLEDEVERLRTQSRELWATLQASQASQEKVVNLPVQNMSVQIEAALKQTGIKLNSTLRQEIPRHSQEAVLKAIEAFEQYRSIHDVGSLAACLMKALKEEWTPNIADEQSTTSEKHEFDEQSKQKKSVEKLEAENLDLRNLLKEVGGFSEAELREKILAQQRDIKRLNTKNREFQAKSLAIESLEVENEELKKQNQRLFNRVTELEASERSQEKKNFAEAKKHATKQPEIPDVDY</sequence>
<feature type="region of interest" description="Disordered" evidence="2">
    <location>
        <begin position="1"/>
        <end position="29"/>
    </location>
</feature>
<feature type="compositionally biased region" description="Basic and acidic residues" evidence="2">
    <location>
        <begin position="340"/>
        <end position="358"/>
    </location>
</feature>
<gene>
    <name evidence="3" type="ORF">KME25_16045</name>
</gene>
<dbReference type="EMBL" id="JAHHIF010000019">
    <property type="protein sequence ID" value="MBW4545939.1"/>
    <property type="molecule type" value="Genomic_DNA"/>
</dbReference>
<evidence type="ECO:0000256" key="2">
    <source>
        <dbReference type="SAM" id="MobiDB-lite"/>
    </source>
</evidence>
<evidence type="ECO:0000256" key="1">
    <source>
        <dbReference type="SAM" id="Coils"/>
    </source>
</evidence>
<keyword evidence="1" id="KW-0175">Coiled coil</keyword>
<dbReference type="InterPro" id="IPR046229">
    <property type="entry name" value="TnpC-like"/>
</dbReference>
<dbReference type="Proteomes" id="UP000753908">
    <property type="component" value="Unassembled WGS sequence"/>
</dbReference>
<reference evidence="3" key="2">
    <citation type="journal article" date="2022" name="Microbiol. Resour. Announc.">
        <title>Metagenome Sequencing to Explore Phylogenomics of Terrestrial Cyanobacteria.</title>
        <authorList>
            <person name="Ward R.D."/>
            <person name="Stajich J.E."/>
            <person name="Johansen J.R."/>
            <person name="Huntemann M."/>
            <person name="Clum A."/>
            <person name="Foster B."/>
            <person name="Foster B."/>
            <person name="Roux S."/>
            <person name="Palaniappan K."/>
            <person name="Varghese N."/>
            <person name="Mukherjee S."/>
            <person name="Reddy T.B.K."/>
            <person name="Daum C."/>
            <person name="Copeland A."/>
            <person name="Chen I.A."/>
            <person name="Ivanova N.N."/>
            <person name="Kyrpides N.C."/>
            <person name="Shapiro N."/>
            <person name="Eloe-Fadrosh E.A."/>
            <person name="Pietrasiak N."/>
        </authorList>
    </citation>
    <scope>NUCLEOTIDE SEQUENCE</scope>
    <source>
        <strain evidence="3">CPER-KK1</strain>
    </source>
</reference>
<evidence type="ECO:0000313" key="4">
    <source>
        <dbReference type="Proteomes" id="UP000753908"/>
    </source>
</evidence>
<reference evidence="3" key="1">
    <citation type="submission" date="2021-05" db="EMBL/GenBank/DDBJ databases">
        <authorList>
            <person name="Pietrasiak N."/>
            <person name="Ward R."/>
            <person name="Stajich J.E."/>
            <person name="Kurbessoian T."/>
        </authorList>
    </citation>
    <scope>NUCLEOTIDE SEQUENCE</scope>
    <source>
        <strain evidence="3">CPER-KK1</strain>
    </source>
</reference>
<feature type="region of interest" description="Disordered" evidence="2">
    <location>
        <begin position="241"/>
        <end position="262"/>
    </location>
</feature>
<feature type="region of interest" description="Disordered" evidence="2">
    <location>
        <begin position="340"/>
        <end position="371"/>
    </location>
</feature>
<evidence type="ECO:0000313" key="3">
    <source>
        <dbReference type="EMBL" id="MBW4545939.1"/>
    </source>
</evidence>
<accession>A0A951UAL9</accession>
<dbReference type="AlphaFoldDB" id="A0A951UAL9"/>
<dbReference type="Pfam" id="PF19776">
    <property type="entry name" value="DUF6262"/>
    <property type="match status" value="1"/>
</dbReference>
<feature type="compositionally biased region" description="Basic and acidic residues" evidence="2">
    <location>
        <begin position="249"/>
        <end position="262"/>
    </location>
</feature>
<feature type="coiled-coil region" evidence="1">
    <location>
        <begin position="98"/>
        <end position="149"/>
    </location>
</feature>
<proteinExistence type="predicted"/>